<dbReference type="Gene3D" id="3.40.50.1820">
    <property type="entry name" value="alpha/beta hydrolase"/>
    <property type="match status" value="1"/>
</dbReference>
<dbReference type="RefSeq" id="XP_008604040.1">
    <property type="nucleotide sequence ID" value="XM_008605818.1"/>
</dbReference>
<dbReference type="InterPro" id="IPR029058">
    <property type="entry name" value="AB_hydrolase_fold"/>
</dbReference>
<feature type="domain" description="AB hydrolase-1" evidence="3">
    <location>
        <begin position="96"/>
        <end position="258"/>
    </location>
</feature>
<dbReference type="InParanoid" id="T0SIB5"/>
<dbReference type="EMBL" id="JH767132">
    <property type="protein sequence ID" value="EQC42617.1"/>
    <property type="molecule type" value="Genomic_DNA"/>
</dbReference>
<name>T0SIB5_SAPDV</name>
<dbReference type="AlphaFoldDB" id="T0SIB5"/>
<feature type="chain" id="PRO_5004571648" description="AB hydrolase-1 domain-containing protein" evidence="2">
    <location>
        <begin position="23"/>
        <end position="657"/>
    </location>
</feature>
<keyword evidence="2" id="KW-0732">Signal</keyword>
<evidence type="ECO:0000313" key="4">
    <source>
        <dbReference type="EMBL" id="EQC42617.1"/>
    </source>
</evidence>
<evidence type="ECO:0000256" key="1">
    <source>
        <dbReference type="SAM" id="Phobius"/>
    </source>
</evidence>
<keyword evidence="1" id="KW-1133">Transmembrane helix</keyword>
<sequence>MLRSSVVLAASMAALTAGSTSTNEWHACPLFSSVGNATHYTAYFSPPPYADLAVECLNLQVPLCYPGVCTSKKTISIFLKRIPATRPTTPGKAVWLLQGGPGSPSQGMEGYMASVYTTANGSMSLYTMDHRGVGRSSALSASCPEIRVLDGKDGDSAVISNCFQKLKDTYGHEAPKGFSVTSAGTDLAALIESPLLAADDVFVYGASYGTYLAERLMHLAPKNVKGYILDGIVSESPVSMFSAWDRDVANVEKTYYGFCDKDPICGSKIGPNSQQFAFDLFAKLDANDTACAQAIYAAKGLPSDFVGSALREMVISYWQRNMIPSVLYRLAKCVVDVKSETRFLKGLLGLPIEDSDEEYEANETDVVPGDKVTGNAAMDTLLYFNIAMNELWELPSPSYDRLEVDANKISWSTTAFATTYKLMWLCLVRNMDDPVCEDNGWTKQKQAFAYDRDMYWNKTAAVPAGASVLMLTGGLDIQTKPDYAVAEFNSMAGSNKLSLLFPTGGHGITATTPTNSLGETCGIDILNMYLQSDGNLSAIDTRCMANVLPLDFTTILDRKKSKQLFGNTTDMFGDAIKAAVKSQVDSQEADDVDAKHKMEMMALSGGMIACVFAVLGMALYVKKVKRDLKTAPASVVEPEGVVDAAKEVTITSEVAIV</sequence>
<keyword evidence="1" id="KW-0472">Membrane</keyword>
<proteinExistence type="predicted"/>
<dbReference type="Pfam" id="PF00561">
    <property type="entry name" value="Abhydrolase_1"/>
    <property type="match status" value="1"/>
</dbReference>
<accession>T0SIB5</accession>
<dbReference type="InterPro" id="IPR000073">
    <property type="entry name" value="AB_hydrolase_1"/>
</dbReference>
<organism evidence="4 5">
    <name type="scientific">Saprolegnia diclina (strain VS20)</name>
    <dbReference type="NCBI Taxonomy" id="1156394"/>
    <lineage>
        <taxon>Eukaryota</taxon>
        <taxon>Sar</taxon>
        <taxon>Stramenopiles</taxon>
        <taxon>Oomycota</taxon>
        <taxon>Saprolegniomycetes</taxon>
        <taxon>Saprolegniales</taxon>
        <taxon>Saprolegniaceae</taxon>
        <taxon>Saprolegnia</taxon>
    </lineage>
</organism>
<evidence type="ECO:0000313" key="5">
    <source>
        <dbReference type="Proteomes" id="UP000030762"/>
    </source>
</evidence>
<reference evidence="4 5" key="1">
    <citation type="submission" date="2012-04" db="EMBL/GenBank/DDBJ databases">
        <title>The Genome Sequence of Saprolegnia declina VS20.</title>
        <authorList>
            <consortium name="The Broad Institute Genome Sequencing Platform"/>
            <person name="Russ C."/>
            <person name="Nusbaum C."/>
            <person name="Tyler B."/>
            <person name="van West P."/>
            <person name="Dieguez-Uribeondo J."/>
            <person name="de Bruijn I."/>
            <person name="Tripathy S."/>
            <person name="Jiang R."/>
            <person name="Young S.K."/>
            <person name="Zeng Q."/>
            <person name="Gargeya S."/>
            <person name="Fitzgerald M."/>
            <person name="Haas B."/>
            <person name="Abouelleil A."/>
            <person name="Alvarado L."/>
            <person name="Arachchi H.M."/>
            <person name="Berlin A."/>
            <person name="Chapman S.B."/>
            <person name="Goldberg J."/>
            <person name="Griggs A."/>
            <person name="Gujja S."/>
            <person name="Hansen M."/>
            <person name="Howarth C."/>
            <person name="Imamovic A."/>
            <person name="Larimer J."/>
            <person name="McCowen C."/>
            <person name="Montmayeur A."/>
            <person name="Murphy C."/>
            <person name="Neiman D."/>
            <person name="Pearson M."/>
            <person name="Priest M."/>
            <person name="Roberts A."/>
            <person name="Saif S."/>
            <person name="Shea T."/>
            <person name="Sisk P."/>
            <person name="Sykes S."/>
            <person name="Wortman J."/>
            <person name="Nusbaum C."/>
            <person name="Birren B."/>
        </authorList>
    </citation>
    <scope>NUCLEOTIDE SEQUENCE [LARGE SCALE GENOMIC DNA]</scope>
    <source>
        <strain evidence="4 5">VS20</strain>
    </source>
</reference>
<dbReference type="GeneID" id="19941073"/>
<keyword evidence="1" id="KW-0812">Transmembrane</keyword>
<dbReference type="STRING" id="1156394.T0SIB5"/>
<dbReference type="Proteomes" id="UP000030762">
    <property type="component" value="Unassembled WGS sequence"/>
</dbReference>
<evidence type="ECO:0000259" key="3">
    <source>
        <dbReference type="Pfam" id="PF00561"/>
    </source>
</evidence>
<dbReference type="eggNOG" id="ENOG502QTRW">
    <property type="taxonomic scope" value="Eukaryota"/>
</dbReference>
<dbReference type="SUPFAM" id="SSF53474">
    <property type="entry name" value="alpha/beta-Hydrolases"/>
    <property type="match status" value="1"/>
</dbReference>
<feature type="signal peptide" evidence="2">
    <location>
        <begin position="1"/>
        <end position="22"/>
    </location>
</feature>
<evidence type="ECO:0000256" key="2">
    <source>
        <dbReference type="SAM" id="SignalP"/>
    </source>
</evidence>
<keyword evidence="5" id="KW-1185">Reference proteome</keyword>
<dbReference type="VEuPathDB" id="FungiDB:SDRG_00346"/>
<dbReference type="OMA" id="NEWHACP"/>
<gene>
    <name evidence="4" type="ORF">SDRG_00346</name>
</gene>
<dbReference type="OrthoDB" id="425534at2759"/>
<protein>
    <recommendedName>
        <fullName evidence="3">AB hydrolase-1 domain-containing protein</fullName>
    </recommendedName>
</protein>
<feature type="transmembrane region" description="Helical" evidence="1">
    <location>
        <begin position="600"/>
        <end position="621"/>
    </location>
</feature>